<proteinExistence type="predicted"/>
<dbReference type="InterPro" id="IPR059220">
    <property type="entry name" value="AbiEi"/>
</dbReference>
<protein>
    <recommendedName>
        <fullName evidence="2">AbiEi antitoxin C-terminal domain-containing protein</fullName>
    </recommendedName>
</protein>
<sequence>MRIKEAQKRFKELDRQNRRVFTSGDMRKFYPQDSDKAIADGISRLMASGDLERPAKGIYVYANTIHPRTHLVYEVARALRRGFHTYLSMESALSEYGAISQVPSGHITFMTTGRRGEFKTPYGNIEFTHTKRDPADFVADLRDNNRPLPIASCERAYVDLKRVGRNLHLVQMDEVEEEIARAKTMEMTDAEFC</sequence>
<dbReference type="NCBIfam" id="NF047376">
    <property type="entry name" value="TAA_AbiEi"/>
    <property type="match status" value="1"/>
</dbReference>
<evidence type="ECO:0008006" key="2">
    <source>
        <dbReference type="Google" id="ProtNLM"/>
    </source>
</evidence>
<name>A0A0F9XR49_9ZZZZ</name>
<dbReference type="EMBL" id="LAZR01000033">
    <property type="protein sequence ID" value="KKO01912.1"/>
    <property type="molecule type" value="Genomic_DNA"/>
</dbReference>
<comment type="caution">
    <text evidence="1">The sequence shown here is derived from an EMBL/GenBank/DDBJ whole genome shotgun (WGS) entry which is preliminary data.</text>
</comment>
<dbReference type="AlphaFoldDB" id="A0A0F9XR49"/>
<evidence type="ECO:0000313" key="1">
    <source>
        <dbReference type="EMBL" id="KKO01912.1"/>
    </source>
</evidence>
<reference evidence="1" key="1">
    <citation type="journal article" date="2015" name="Nature">
        <title>Complex archaea that bridge the gap between prokaryotes and eukaryotes.</title>
        <authorList>
            <person name="Spang A."/>
            <person name="Saw J.H."/>
            <person name="Jorgensen S.L."/>
            <person name="Zaremba-Niedzwiedzka K."/>
            <person name="Martijn J."/>
            <person name="Lind A.E."/>
            <person name="van Eijk R."/>
            <person name="Schleper C."/>
            <person name="Guy L."/>
            <person name="Ettema T.J."/>
        </authorList>
    </citation>
    <scope>NUCLEOTIDE SEQUENCE</scope>
</reference>
<organism evidence="1">
    <name type="scientific">marine sediment metagenome</name>
    <dbReference type="NCBI Taxonomy" id="412755"/>
    <lineage>
        <taxon>unclassified sequences</taxon>
        <taxon>metagenomes</taxon>
        <taxon>ecological metagenomes</taxon>
    </lineage>
</organism>
<gene>
    <name evidence="1" type="ORF">LCGC14_0112670</name>
</gene>
<accession>A0A0F9XR49</accession>